<gene>
    <name evidence="2" type="ORF">PDIGIT_LOCUS12403</name>
</gene>
<evidence type="ECO:0000259" key="1">
    <source>
        <dbReference type="Pfam" id="PF06985"/>
    </source>
</evidence>
<dbReference type="PANTHER" id="PTHR24148">
    <property type="entry name" value="ANKYRIN REPEAT DOMAIN-CONTAINING PROTEIN 39 HOMOLOG-RELATED"/>
    <property type="match status" value="1"/>
</dbReference>
<evidence type="ECO:0000313" key="3">
    <source>
        <dbReference type="Proteomes" id="UP001152607"/>
    </source>
</evidence>
<dbReference type="PANTHER" id="PTHR24148:SF64">
    <property type="entry name" value="HETEROKARYON INCOMPATIBILITY DOMAIN-CONTAINING PROTEIN"/>
    <property type="match status" value="1"/>
</dbReference>
<evidence type="ECO:0000313" key="2">
    <source>
        <dbReference type="EMBL" id="CAI6339251.1"/>
    </source>
</evidence>
<dbReference type="Pfam" id="PF06985">
    <property type="entry name" value="HET"/>
    <property type="match status" value="1"/>
</dbReference>
<dbReference type="InterPro" id="IPR010730">
    <property type="entry name" value="HET"/>
</dbReference>
<organism evidence="2 3">
    <name type="scientific">Periconia digitata</name>
    <dbReference type="NCBI Taxonomy" id="1303443"/>
    <lineage>
        <taxon>Eukaryota</taxon>
        <taxon>Fungi</taxon>
        <taxon>Dikarya</taxon>
        <taxon>Ascomycota</taxon>
        <taxon>Pezizomycotina</taxon>
        <taxon>Dothideomycetes</taxon>
        <taxon>Pleosporomycetidae</taxon>
        <taxon>Pleosporales</taxon>
        <taxon>Massarineae</taxon>
        <taxon>Periconiaceae</taxon>
        <taxon>Periconia</taxon>
    </lineage>
</organism>
<dbReference type="Proteomes" id="UP001152607">
    <property type="component" value="Unassembled WGS sequence"/>
</dbReference>
<sequence>MTLSKEHHRSDFSTSCPRLKDPSSAVLCTMLISGDNPAYTALSYTWSKDVFFPTEMFKSAKRVAKAYLQGDAFNIGDILGGGEPETSKTIVCNGISIAVQSNLYDALLQLRRRRPGTYWIDAVCINQR</sequence>
<comment type="caution">
    <text evidence="2">The sequence shown here is derived from an EMBL/GenBank/DDBJ whole genome shotgun (WGS) entry which is preliminary data.</text>
</comment>
<accession>A0A9W4UQQ5</accession>
<reference evidence="2" key="1">
    <citation type="submission" date="2023-01" db="EMBL/GenBank/DDBJ databases">
        <authorList>
            <person name="Van Ghelder C."/>
            <person name="Rancurel C."/>
        </authorList>
    </citation>
    <scope>NUCLEOTIDE SEQUENCE</scope>
    <source>
        <strain evidence="2">CNCM I-4278</strain>
    </source>
</reference>
<dbReference type="EMBL" id="CAOQHR010000009">
    <property type="protein sequence ID" value="CAI6339251.1"/>
    <property type="molecule type" value="Genomic_DNA"/>
</dbReference>
<protein>
    <recommendedName>
        <fullName evidence="1">Heterokaryon incompatibility domain-containing protein</fullName>
    </recommendedName>
</protein>
<dbReference type="OrthoDB" id="2157530at2759"/>
<feature type="domain" description="Heterokaryon incompatibility" evidence="1">
    <location>
        <begin position="39"/>
        <end position="128"/>
    </location>
</feature>
<dbReference type="InterPro" id="IPR052895">
    <property type="entry name" value="HetReg/Transcr_Mod"/>
</dbReference>
<name>A0A9W4UQQ5_9PLEO</name>
<keyword evidence="3" id="KW-1185">Reference proteome</keyword>
<dbReference type="AlphaFoldDB" id="A0A9W4UQQ5"/>
<proteinExistence type="predicted"/>